<organism evidence="5 6">
    <name type="scientific">Glutamicibacter nicotianae</name>
    <name type="common">Arthrobacter nicotianae</name>
    <dbReference type="NCBI Taxonomy" id="37929"/>
    <lineage>
        <taxon>Bacteria</taxon>
        <taxon>Bacillati</taxon>
        <taxon>Actinomycetota</taxon>
        <taxon>Actinomycetes</taxon>
        <taxon>Micrococcales</taxon>
        <taxon>Micrococcaceae</taxon>
        <taxon>Glutamicibacter</taxon>
    </lineage>
</organism>
<keyword evidence="3" id="KW-0732">Signal</keyword>
<keyword evidence="2" id="KW-0812">Transmembrane</keyword>
<feature type="chain" id="PRO_5046101268" description="DUF5129 domain-containing protein" evidence="3">
    <location>
        <begin position="31"/>
        <end position="504"/>
    </location>
</feature>
<feature type="compositionally biased region" description="Gly residues" evidence="1">
    <location>
        <begin position="485"/>
        <end position="504"/>
    </location>
</feature>
<sequence length="504" mass="54734">MSPRTWNIRIAGAAAMLSLGLAGALPAAHAAIGVQVAAGQNLESVTIDDSTGKLNEQRLRDALEELDFNEPTDVAIYARNGEYSDDINTKTLDYAKSTHPEWISGKPEDYGDYWADGLFIITLSIEGEGDGQIGTYFGEDRKVSESSMESIHEAGYDDFNLSRWTDGVIAVADKASVIMNRPWYQHPALWITTGIGGLVAASVGGAVLHTRSARRKTFAEELHQGTLHLTNVTMDLEETELAARTLPSASGHAAELEQRFSKFMAKYRDCFEAQQSLEQQSKKERSGTNGVRQAKEFRESTQSLDLTDDAIIAAAALYTRSATWQDAWHAQTKPLEEDLDDIRELLNDVEPELMGSAAALASYRETATTELNKLTAQLTEESITVDQALDGLSALRAELTEKLDVFAQAQIEVYAENAEEKADMQSELKKSRYETRAYDGRSGTILDVLNPASMYWRVSGYHHGYSSGVSAVTASREAASSSGGVSSGYSGGGSFSGAGGSSRF</sequence>
<keyword evidence="6" id="KW-1185">Reference proteome</keyword>
<dbReference type="RefSeq" id="WP_141357564.1">
    <property type="nucleotide sequence ID" value="NZ_BAAAWM010000001.1"/>
</dbReference>
<name>A0ABQ0RLG4_GLUNI</name>
<feature type="transmembrane region" description="Helical" evidence="2">
    <location>
        <begin position="188"/>
        <end position="208"/>
    </location>
</feature>
<evidence type="ECO:0000313" key="6">
    <source>
        <dbReference type="Proteomes" id="UP000316242"/>
    </source>
</evidence>
<protein>
    <recommendedName>
        <fullName evidence="4">DUF5129 domain-containing protein</fullName>
    </recommendedName>
</protein>
<feature type="signal peptide" evidence="3">
    <location>
        <begin position="1"/>
        <end position="30"/>
    </location>
</feature>
<feature type="domain" description="DUF5129" evidence="4">
    <location>
        <begin position="48"/>
        <end position="392"/>
    </location>
</feature>
<evidence type="ECO:0000256" key="2">
    <source>
        <dbReference type="SAM" id="Phobius"/>
    </source>
</evidence>
<evidence type="ECO:0000256" key="1">
    <source>
        <dbReference type="SAM" id="MobiDB-lite"/>
    </source>
</evidence>
<evidence type="ECO:0000256" key="3">
    <source>
        <dbReference type="SAM" id="SignalP"/>
    </source>
</evidence>
<feature type="region of interest" description="Disordered" evidence="1">
    <location>
        <begin position="276"/>
        <end position="296"/>
    </location>
</feature>
<evidence type="ECO:0000259" key="4">
    <source>
        <dbReference type="Pfam" id="PF17173"/>
    </source>
</evidence>
<accession>A0ABQ0RLG4</accession>
<reference evidence="5 6" key="1">
    <citation type="submission" date="2019-06" db="EMBL/GenBank/DDBJ databases">
        <title>Whole genome shotgun sequence of Glutamicibacter nicotianae NBRC 14234.</title>
        <authorList>
            <person name="Hosoyama A."/>
            <person name="Uohara A."/>
            <person name="Ohji S."/>
            <person name="Ichikawa N."/>
        </authorList>
    </citation>
    <scope>NUCLEOTIDE SEQUENCE [LARGE SCALE GENOMIC DNA]</scope>
    <source>
        <strain evidence="5 6">NBRC 14234</strain>
    </source>
</reference>
<dbReference type="Pfam" id="PF17173">
    <property type="entry name" value="DUF5129"/>
    <property type="match status" value="1"/>
</dbReference>
<keyword evidence="2" id="KW-0472">Membrane</keyword>
<dbReference type="Proteomes" id="UP000316242">
    <property type="component" value="Unassembled WGS sequence"/>
</dbReference>
<dbReference type="EMBL" id="BJNE01000006">
    <property type="protein sequence ID" value="GEC12664.1"/>
    <property type="molecule type" value="Genomic_DNA"/>
</dbReference>
<keyword evidence="2" id="KW-1133">Transmembrane helix</keyword>
<dbReference type="InterPro" id="IPR033435">
    <property type="entry name" value="DUF5129"/>
</dbReference>
<comment type="caution">
    <text evidence="5">The sequence shown here is derived from an EMBL/GenBank/DDBJ whole genome shotgun (WGS) entry which is preliminary data.</text>
</comment>
<evidence type="ECO:0000313" key="5">
    <source>
        <dbReference type="EMBL" id="GEC12664.1"/>
    </source>
</evidence>
<gene>
    <name evidence="5" type="ORF">ANI01nite_18670</name>
</gene>
<proteinExistence type="predicted"/>
<feature type="region of interest" description="Disordered" evidence="1">
    <location>
        <begin position="481"/>
        <end position="504"/>
    </location>
</feature>